<organism evidence="1">
    <name type="scientific">Populus trichocarpa</name>
    <name type="common">Western balsam poplar</name>
    <name type="synonym">Populus balsamifera subsp. trichocarpa</name>
    <dbReference type="NCBI Taxonomy" id="3694"/>
    <lineage>
        <taxon>Eukaryota</taxon>
        <taxon>Viridiplantae</taxon>
        <taxon>Streptophyta</taxon>
        <taxon>Embryophyta</taxon>
        <taxon>Tracheophyta</taxon>
        <taxon>Spermatophyta</taxon>
        <taxon>Magnoliopsida</taxon>
        <taxon>eudicotyledons</taxon>
        <taxon>Gunneridae</taxon>
        <taxon>Pentapetalae</taxon>
        <taxon>rosids</taxon>
        <taxon>fabids</taxon>
        <taxon>Malpighiales</taxon>
        <taxon>Salicaceae</taxon>
        <taxon>Saliceae</taxon>
        <taxon>Populus</taxon>
    </lineage>
</organism>
<accession>A9PFM3</accession>
<dbReference type="AlphaFoldDB" id="A9PFM3"/>
<protein>
    <submittedName>
        <fullName evidence="1">Uncharacterized protein</fullName>
    </submittedName>
</protein>
<name>A9PFM3_POPTR</name>
<dbReference type="EMBL" id="EF147146">
    <property type="protein sequence ID" value="ABK95176.1"/>
    <property type="molecule type" value="mRNA"/>
</dbReference>
<sequence>MKSMQSNIHSQKNKLCCCLKTFFIHLLHHTIGGVFYTHCFINSYLNFQFLCINTCH</sequence>
<reference evidence="1" key="1">
    <citation type="journal article" date="2008" name="BMC Genomics">
        <title>Analysis of 4,664 high-quality sequence-finished poplar full-length cDNA clones and their utility for the discovery of genes responding to insect feeding.</title>
        <authorList>
            <person name="Ralph S.G."/>
            <person name="Chun H.J."/>
            <person name="Cooper D."/>
            <person name="Kirkpatrick R."/>
            <person name="Kolosova N."/>
            <person name="Gunter L."/>
            <person name="Tuskan G.A."/>
            <person name="Douglas C.J."/>
            <person name="Holt R.A."/>
            <person name="Jones S.J."/>
            <person name="Marra M.A."/>
            <person name="Bohlmann J."/>
        </authorList>
    </citation>
    <scope>NUCLEOTIDE SEQUENCE</scope>
    <source>
        <tissue evidence="1">Young and mature leaves</tissue>
    </source>
</reference>
<proteinExistence type="evidence at transcript level"/>
<evidence type="ECO:0000313" key="1">
    <source>
        <dbReference type="EMBL" id="ABK95176.1"/>
    </source>
</evidence>